<dbReference type="Proteomes" id="UP001239111">
    <property type="component" value="Chromosome 1"/>
</dbReference>
<keyword evidence="2" id="KW-1185">Reference proteome</keyword>
<gene>
    <name evidence="1" type="ORF">QAD02_021926</name>
</gene>
<proteinExistence type="predicted"/>
<protein>
    <submittedName>
        <fullName evidence="1">Uncharacterized protein</fullName>
    </submittedName>
</protein>
<comment type="caution">
    <text evidence="1">The sequence shown here is derived from an EMBL/GenBank/DDBJ whole genome shotgun (WGS) entry which is preliminary data.</text>
</comment>
<evidence type="ECO:0000313" key="2">
    <source>
        <dbReference type="Proteomes" id="UP001239111"/>
    </source>
</evidence>
<dbReference type="EMBL" id="CM056741">
    <property type="protein sequence ID" value="KAJ8686132.1"/>
    <property type="molecule type" value="Genomic_DNA"/>
</dbReference>
<name>A0ACC2PRV9_9HYME</name>
<evidence type="ECO:0000313" key="1">
    <source>
        <dbReference type="EMBL" id="KAJ8686132.1"/>
    </source>
</evidence>
<organism evidence="1 2">
    <name type="scientific">Eretmocerus hayati</name>
    <dbReference type="NCBI Taxonomy" id="131215"/>
    <lineage>
        <taxon>Eukaryota</taxon>
        <taxon>Metazoa</taxon>
        <taxon>Ecdysozoa</taxon>
        <taxon>Arthropoda</taxon>
        <taxon>Hexapoda</taxon>
        <taxon>Insecta</taxon>
        <taxon>Pterygota</taxon>
        <taxon>Neoptera</taxon>
        <taxon>Endopterygota</taxon>
        <taxon>Hymenoptera</taxon>
        <taxon>Apocrita</taxon>
        <taxon>Proctotrupomorpha</taxon>
        <taxon>Chalcidoidea</taxon>
        <taxon>Aphelinidae</taxon>
        <taxon>Aphelininae</taxon>
        <taxon>Eretmocerus</taxon>
    </lineage>
</organism>
<accession>A0ACC2PRV9</accession>
<reference evidence="1" key="1">
    <citation type="submission" date="2023-04" db="EMBL/GenBank/DDBJ databases">
        <title>A chromosome-level genome assembly of the parasitoid wasp Eretmocerus hayati.</title>
        <authorList>
            <person name="Zhong Y."/>
            <person name="Liu S."/>
            <person name="Liu Y."/>
        </authorList>
    </citation>
    <scope>NUCLEOTIDE SEQUENCE</scope>
    <source>
        <strain evidence="1">ZJU_SS_LIU_2023</strain>
    </source>
</reference>
<sequence length="241" mass="26536">MPEDDLPPEEGHLLQWKKNGGPIPVSTKRYRKLAAERKAREEAEQLQRLQDYIEQTVRQDSSDDCSSDESSEEDGYATASSPEPTYATASAPEPTRSIVDDSIGIDVAAPQNGDISSEDEHSQQPATVGNRFGSDIMDSNEESSTECSDSSPDSSSESSESSSDEGSSNEEDENPHVQANLDEFHATMDGDDARARELARDDVVTDPKTYMRFNLEIMTFASWFNLIPSSIILTNDELESN</sequence>